<dbReference type="PANTHER" id="PTHR36919">
    <property type="entry name" value="BLR1215 PROTEIN"/>
    <property type="match status" value="1"/>
</dbReference>
<dbReference type="HOGENOM" id="CLU_983106_0_0_5"/>
<dbReference type="Proteomes" id="UP000002531">
    <property type="component" value="Chromosome"/>
</dbReference>
<feature type="region of interest" description="Disordered" evidence="1">
    <location>
        <begin position="68"/>
        <end position="175"/>
    </location>
</feature>
<protein>
    <recommendedName>
        <fullName evidence="3">DUF2147 domain-containing protein</fullName>
    </recommendedName>
</protein>
<feature type="compositionally biased region" description="Low complexity" evidence="1">
    <location>
        <begin position="102"/>
        <end position="127"/>
    </location>
</feature>
<dbReference type="Pfam" id="PF09917">
    <property type="entry name" value="DUF2147"/>
    <property type="match status" value="1"/>
</dbReference>
<dbReference type="PANTHER" id="PTHR36919:SF2">
    <property type="entry name" value="BLL6627 PROTEIN"/>
    <property type="match status" value="1"/>
</dbReference>
<dbReference type="InterPro" id="IPR019223">
    <property type="entry name" value="DUF2147"/>
</dbReference>
<keyword evidence="5" id="KW-1185">Reference proteome</keyword>
<sequence>MNFRTGVDPMKALGVAAALLLTLSTAQAGENFSFEIGGHTVRIHASRGCDSPSCISISIPGLYNSKRKRFDDADSGDSDVPQAGSVQAPAASSPSAPPPAPAQASATASAPAPAATAPTPAQQPSPSIAVSTPTASTGAPVEPVPSQDTKTVASNVPAAEPPEASPRATEPAGPLGMWVTEKKEGRVRIEECGKNLCGYSVDSRSGRNKEKILINMKPSGSKWSGKIYDPNSGSTYSSTVAMKGKDRLRVQGCAFGGMFCGGQIWTRLNQSL</sequence>
<evidence type="ECO:0000313" key="4">
    <source>
        <dbReference type="EMBL" id="ABA04760.1"/>
    </source>
</evidence>
<dbReference type="InterPro" id="IPR017201">
    <property type="entry name" value="UCP037429"/>
</dbReference>
<gene>
    <name evidence="4" type="ordered locus">Nwi_1499</name>
</gene>
<dbReference type="KEGG" id="nwi:Nwi_1499"/>
<dbReference type="Gene3D" id="2.40.128.520">
    <property type="match status" value="1"/>
</dbReference>
<feature type="compositionally biased region" description="Polar residues" evidence="1">
    <location>
        <begin position="128"/>
        <end position="137"/>
    </location>
</feature>
<evidence type="ECO:0000259" key="3">
    <source>
        <dbReference type="Pfam" id="PF09917"/>
    </source>
</evidence>
<feature type="signal peptide" evidence="2">
    <location>
        <begin position="1"/>
        <end position="28"/>
    </location>
</feature>
<accession>Q3SSI1</accession>
<reference evidence="4 5" key="1">
    <citation type="journal article" date="2006" name="Appl. Environ. Microbiol.">
        <title>Genome sequence of the chemolithoautotrophic nitrite-oxidizing bacterium Nitrobacter winogradskyi Nb-255.</title>
        <authorList>
            <person name="Starkenburg S.R."/>
            <person name="Chain P.S."/>
            <person name="Sayavedra-Soto L.A."/>
            <person name="Hauser L."/>
            <person name="Land M.L."/>
            <person name="Larimer F.W."/>
            <person name="Malfatti S.A."/>
            <person name="Klotz M.G."/>
            <person name="Bottomley P.J."/>
            <person name="Arp D.J."/>
            <person name="Hickey W.J."/>
        </authorList>
    </citation>
    <scope>NUCLEOTIDE SEQUENCE [LARGE SCALE GENOMIC DNA]</scope>
    <source>
        <strain evidence="5">ATCC 25391 / DSM 10237 / CIP 104748 / NCIMB 11846 / Nb-255</strain>
    </source>
</reference>
<evidence type="ECO:0000313" key="5">
    <source>
        <dbReference type="Proteomes" id="UP000002531"/>
    </source>
</evidence>
<feature type="chain" id="PRO_5004229167" description="DUF2147 domain-containing protein" evidence="2">
    <location>
        <begin position="29"/>
        <end position="272"/>
    </location>
</feature>
<evidence type="ECO:0000256" key="2">
    <source>
        <dbReference type="SAM" id="SignalP"/>
    </source>
</evidence>
<dbReference type="STRING" id="323098.Nwi_1499"/>
<dbReference type="eggNOG" id="COG4731">
    <property type="taxonomic scope" value="Bacteria"/>
</dbReference>
<feature type="domain" description="DUF2147" evidence="3">
    <location>
        <begin position="176"/>
        <end position="267"/>
    </location>
</feature>
<name>Q3SSI1_NITWN</name>
<keyword evidence="2" id="KW-0732">Signal</keyword>
<dbReference type="AlphaFoldDB" id="Q3SSI1"/>
<evidence type="ECO:0000256" key="1">
    <source>
        <dbReference type="SAM" id="MobiDB-lite"/>
    </source>
</evidence>
<organism evidence="4 5">
    <name type="scientific">Nitrobacter winogradskyi (strain ATCC 25391 / DSM 10237 / CIP 104748 / NCIMB 11846 / Nb-255)</name>
    <dbReference type="NCBI Taxonomy" id="323098"/>
    <lineage>
        <taxon>Bacteria</taxon>
        <taxon>Pseudomonadati</taxon>
        <taxon>Pseudomonadota</taxon>
        <taxon>Alphaproteobacteria</taxon>
        <taxon>Hyphomicrobiales</taxon>
        <taxon>Nitrobacteraceae</taxon>
        <taxon>Nitrobacter</taxon>
    </lineage>
</organism>
<dbReference type="PIRSF" id="PIRSF037429">
    <property type="entry name" value="UCP037429"/>
    <property type="match status" value="1"/>
</dbReference>
<dbReference type="EMBL" id="CP000115">
    <property type="protein sequence ID" value="ABA04760.1"/>
    <property type="molecule type" value="Genomic_DNA"/>
</dbReference>
<proteinExistence type="predicted"/>